<protein>
    <submittedName>
        <fullName evidence="2">Uncharacterized protein</fullName>
    </submittedName>
</protein>
<dbReference type="RefSeq" id="WP_134750027.1">
    <property type="nucleotide sequence ID" value="NZ_CP038148.1"/>
</dbReference>
<dbReference type="EMBL" id="CP038148">
    <property type="protein sequence ID" value="QBQ98326.1"/>
    <property type="molecule type" value="Genomic_DNA"/>
</dbReference>
<feature type="transmembrane region" description="Helical" evidence="1">
    <location>
        <begin position="21"/>
        <end position="41"/>
    </location>
</feature>
<accession>A0A4P7CUD2</accession>
<reference evidence="2 3" key="1">
    <citation type="submission" date="2019-03" db="EMBL/GenBank/DDBJ databases">
        <title>Paraburkholderia sp. 7MH5, isolated from subtropical forest soil.</title>
        <authorList>
            <person name="Gao Z.-H."/>
            <person name="Qiu L.-H."/>
        </authorList>
    </citation>
    <scope>NUCLEOTIDE SEQUENCE [LARGE SCALE GENOMIC DNA]</scope>
    <source>
        <strain evidence="2 3">7MH5</strain>
    </source>
</reference>
<dbReference type="Proteomes" id="UP000295727">
    <property type="component" value="Chromosome 1"/>
</dbReference>
<evidence type="ECO:0000313" key="3">
    <source>
        <dbReference type="Proteomes" id="UP000295727"/>
    </source>
</evidence>
<keyword evidence="3" id="KW-1185">Reference proteome</keyword>
<dbReference type="KEGG" id="ppai:E1956_14875"/>
<proteinExistence type="predicted"/>
<keyword evidence="1" id="KW-1133">Transmembrane helix</keyword>
<gene>
    <name evidence="2" type="ORF">E1956_14875</name>
</gene>
<evidence type="ECO:0000313" key="2">
    <source>
        <dbReference type="EMBL" id="QBQ98326.1"/>
    </source>
</evidence>
<name>A0A4P7CUD2_9BURK</name>
<organism evidence="2 3">
    <name type="scientific">Paraburkholderia pallida</name>
    <dbReference type="NCBI Taxonomy" id="2547399"/>
    <lineage>
        <taxon>Bacteria</taxon>
        <taxon>Pseudomonadati</taxon>
        <taxon>Pseudomonadota</taxon>
        <taxon>Betaproteobacteria</taxon>
        <taxon>Burkholderiales</taxon>
        <taxon>Burkholderiaceae</taxon>
        <taxon>Paraburkholderia</taxon>
    </lineage>
</organism>
<sequence length="96" mass="10441">MTTRKRIGVTDYLGETAESKAGFALTYAVGAVGGVLTFVPLRLDRGGPAARQSCELQRFIAGLLGQVDRVLHDNFRPGLKPRSDLLKKGVWVHSCE</sequence>
<keyword evidence="1" id="KW-0472">Membrane</keyword>
<keyword evidence="1" id="KW-0812">Transmembrane</keyword>
<evidence type="ECO:0000256" key="1">
    <source>
        <dbReference type="SAM" id="Phobius"/>
    </source>
</evidence>
<dbReference type="AlphaFoldDB" id="A0A4P7CUD2"/>